<dbReference type="Proteomes" id="UP000320593">
    <property type="component" value="Unassembled WGS sequence"/>
</dbReference>
<keyword evidence="1" id="KW-0812">Transmembrane</keyword>
<dbReference type="SUPFAM" id="SSF141868">
    <property type="entry name" value="EAL domain-like"/>
    <property type="match status" value="1"/>
</dbReference>
<keyword evidence="1" id="KW-0472">Membrane</keyword>
<feature type="transmembrane region" description="Helical" evidence="1">
    <location>
        <begin position="12"/>
        <end position="37"/>
    </location>
</feature>
<dbReference type="NCBIfam" id="TIGR00254">
    <property type="entry name" value="GGDEF"/>
    <property type="match status" value="1"/>
</dbReference>
<gene>
    <name evidence="4" type="ORF">JM93_01497</name>
</gene>
<dbReference type="InterPro" id="IPR035919">
    <property type="entry name" value="EAL_sf"/>
</dbReference>
<comment type="caution">
    <text evidence="4">The sequence shown here is derived from an EMBL/GenBank/DDBJ whole genome shotgun (WGS) entry which is preliminary data.</text>
</comment>
<dbReference type="SMART" id="SM00267">
    <property type="entry name" value="GGDEF"/>
    <property type="match status" value="1"/>
</dbReference>
<dbReference type="EMBL" id="VLLF01000002">
    <property type="protein sequence ID" value="TWI90515.1"/>
    <property type="molecule type" value="Genomic_DNA"/>
</dbReference>
<evidence type="ECO:0000313" key="5">
    <source>
        <dbReference type="Proteomes" id="UP000320593"/>
    </source>
</evidence>
<accession>A0A562TA69</accession>
<dbReference type="InterPro" id="IPR000160">
    <property type="entry name" value="GGDEF_dom"/>
</dbReference>
<feature type="domain" description="GGDEF" evidence="3">
    <location>
        <begin position="351"/>
        <end position="484"/>
    </location>
</feature>
<dbReference type="FunFam" id="3.30.70.270:FF:000001">
    <property type="entry name" value="Diguanylate cyclase domain protein"/>
    <property type="match status" value="1"/>
</dbReference>
<dbReference type="InterPro" id="IPR001633">
    <property type="entry name" value="EAL_dom"/>
</dbReference>
<dbReference type="PANTHER" id="PTHR44757:SF2">
    <property type="entry name" value="BIOFILM ARCHITECTURE MAINTENANCE PROTEIN MBAA"/>
    <property type="match status" value="1"/>
</dbReference>
<dbReference type="CDD" id="cd01949">
    <property type="entry name" value="GGDEF"/>
    <property type="match status" value="1"/>
</dbReference>
<dbReference type="OrthoDB" id="9814202at2"/>
<evidence type="ECO:0000256" key="1">
    <source>
        <dbReference type="SAM" id="Phobius"/>
    </source>
</evidence>
<dbReference type="AlphaFoldDB" id="A0A562TA69"/>
<dbReference type="SMART" id="SM00052">
    <property type="entry name" value="EAL"/>
    <property type="match status" value="1"/>
</dbReference>
<dbReference type="InterPro" id="IPR043128">
    <property type="entry name" value="Rev_trsase/Diguanyl_cyclase"/>
</dbReference>
<dbReference type="PROSITE" id="PS51257">
    <property type="entry name" value="PROKAR_LIPOPROTEIN"/>
    <property type="match status" value="1"/>
</dbReference>
<dbReference type="Pfam" id="PF05228">
    <property type="entry name" value="CHASE4"/>
    <property type="match status" value="1"/>
</dbReference>
<dbReference type="InterPro" id="IPR052155">
    <property type="entry name" value="Biofilm_reg_signaling"/>
</dbReference>
<sequence length="762" mass="84513">MQLSGRSSGGNLANAIVIPMIVVVGVAVACVFGLMIWSSSVSDRAAAEGERQLLQGALELELDQMSKQQISRVVSDQAYFKASSSLVDHAWLRQNITRRLDEQHGMSRALLIGRDLQPAFSYDRALERDWITSEAVSDLAPSLENIRVRYYAAFKETPSGLFLFAPDETGHGRTFSESGLIAMENGVYLFAASAIVQEVAAVSAMRKQPVILVSFKPLATRSLAEIASISGLKGLKFVRTEEELIAQDSLTGLKLYDPRGTPIGYLAWTPSKPGSQMLHRLTPVLLLLALALIGLTLGVIDYTRQTARRITRSQEQAVYTAKHDALSGLPNREHFSQLLKAALKQPQTEKDSTAVIYIDLDHFKDINDTLGHAAGDEIIRAVASRLQGVMPPDSYVARISGDEFAMLLAHCDGQEWIEHILTRIQDQLVHPVRVHQSESYVSLSIGAAVAPRDGTEPGELLRKADIALYDAKENGRGRWSFFDPRMQEVVQTKDKMSRDLRQAIDKDELEVAYQPQYDPVENKIVAIETLARWTKPGVGAISPAVFIPIAEETGLINDLGIWILRRACRDAHRWPDLVVSVNVSPTQFRHPRFVEKLIATLEDFDLPPQRLEIEVTENVFAGRDDIILRSLQRIKDLGVKVALDDFGSGYSSLSYLRRFPFDTLKIDRDFILGMDQGNEARAILKSIIQLGNALGMTIVAEGVGTAEQITFLKDNACHRIQGFYISRPLNEEALIEFLADFDLEAHMASLNHFSGDKLAAES</sequence>
<dbReference type="CDD" id="cd01948">
    <property type="entry name" value="EAL"/>
    <property type="match status" value="1"/>
</dbReference>
<dbReference type="PROSITE" id="PS50883">
    <property type="entry name" value="EAL"/>
    <property type="match status" value="1"/>
</dbReference>
<feature type="domain" description="EAL" evidence="2">
    <location>
        <begin position="493"/>
        <end position="742"/>
    </location>
</feature>
<dbReference type="RefSeq" id="WP_145341740.1">
    <property type="nucleotide sequence ID" value="NZ_SMLY01000085.1"/>
</dbReference>
<dbReference type="Gene3D" id="3.30.70.270">
    <property type="match status" value="1"/>
</dbReference>
<keyword evidence="5" id="KW-1185">Reference proteome</keyword>
<proteinExistence type="predicted"/>
<dbReference type="GO" id="GO:0003824">
    <property type="term" value="F:catalytic activity"/>
    <property type="evidence" value="ECO:0007669"/>
    <property type="project" value="UniProtKB-ARBA"/>
</dbReference>
<dbReference type="PANTHER" id="PTHR44757">
    <property type="entry name" value="DIGUANYLATE CYCLASE DGCP"/>
    <property type="match status" value="1"/>
</dbReference>
<protein>
    <submittedName>
        <fullName evidence="4">Periplasmic sensor diguanylate cyclase/phosphodiesterase</fullName>
    </submittedName>
</protein>
<keyword evidence="1" id="KW-1133">Transmembrane helix</keyword>
<dbReference type="SUPFAM" id="SSF55073">
    <property type="entry name" value="Nucleotide cyclase"/>
    <property type="match status" value="1"/>
</dbReference>
<dbReference type="Gene3D" id="3.20.20.450">
    <property type="entry name" value="EAL domain"/>
    <property type="match status" value="1"/>
</dbReference>
<dbReference type="InterPro" id="IPR007892">
    <property type="entry name" value="CHASE4"/>
</dbReference>
<dbReference type="Pfam" id="PF00563">
    <property type="entry name" value="EAL"/>
    <property type="match status" value="1"/>
</dbReference>
<dbReference type="Pfam" id="PF00990">
    <property type="entry name" value="GGDEF"/>
    <property type="match status" value="1"/>
</dbReference>
<organism evidence="4 5">
    <name type="scientific">Roseibium hamelinense</name>
    <dbReference type="NCBI Taxonomy" id="150831"/>
    <lineage>
        <taxon>Bacteria</taxon>
        <taxon>Pseudomonadati</taxon>
        <taxon>Pseudomonadota</taxon>
        <taxon>Alphaproteobacteria</taxon>
        <taxon>Hyphomicrobiales</taxon>
        <taxon>Stappiaceae</taxon>
        <taxon>Roseibium</taxon>
    </lineage>
</organism>
<dbReference type="InterPro" id="IPR029787">
    <property type="entry name" value="Nucleotide_cyclase"/>
</dbReference>
<evidence type="ECO:0000313" key="4">
    <source>
        <dbReference type="EMBL" id="TWI90515.1"/>
    </source>
</evidence>
<evidence type="ECO:0000259" key="2">
    <source>
        <dbReference type="PROSITE" id="PS50883"/>
    </source>
</evidence>
<feature type="transmembrane region" description="Helical" evidence="1">
    <location>
        <begin position="281"/>
        <end position="300"/>
    </location>
</feature>
<name>A0A562TA69_9HYPH</name>
<evidence type="ECO:0000259" key="3">
    <source>
        <dbReference type="PROSITE" id="PS50887"/>
    </source>
</evidence>
<dbReference type="PROSITE" id="PS50887">
    <property type="entry name" value="GGDEF"/>
    <property type="match status" value="1"/>
</dbReference>
<reference evidence="4 5" key="1">
    <citation type="submission" date="2019-07" db="EMBL/GenBank/DDBJ databases">
        <title>Genomic Encyclopedia of Archaeal and Bacterial Type Strains, Phase II (KMG-II): from individual species to whole genera.</title>
        <authorList>
            <person name="Goeker M."/>
        </authorList>
    </citation>
    <scope>NUCLEOTIDE SEQUENCE [LARGE SCALE GENOMIC DNA]</scope>
    <source>
        <strain evidence="4 5">ATCC BAA-252</strain>
    </source>
</reference>